<name>A0ABD6BBB2_9EURY</name>
<keyword evidence="3" id="KW-1185">Reference proteome</keyword>
<dbReference type="AlphaFoldDB" id="A0ABD6BBB2"/>
<dbReference type="EMBL" id="JBHUDH010000256">
    <property type="protein sequence ID" value="MFD1527763.1"/>
    <property type="molecule type" value="Genomic_DNA"/>
</dbReference>
<proteinExistence type="predicted"/>
<comment type="caution">
    <text evidence="2">The sequence shown here is derived from an EMBL/GenBank/DDBJ whole genome shotgun (WGS) entry which is preliminary data.</text>
</comment>
<organism evidence="2 3">
    <name type="scientific">Halolamina salina</name>
    <dbReference type="NCBI Taxonomy" id="1220023"/>
    <lineage>
        <taxon>Archaea</taxon>
        <taxon>Methanobacteriati</taxon>
        <taxon>Methanobacteriota</taxon>
        <taxon>Stenosarchaea group</taxon>
        <taxon>Halobacteria</taxon>
        <taxon>Halobacteriales</taxon>
        <taxon>Haloferacaceae</taxon>
    </lineage>
</organism>
<evidence type="ECO:0000256" key="1">
    <source>
        <dbReference type="SAM" id="MobiDB-lite"/>
    </source>
</evidence>
<protein>
    <submittedName>
        <fullName evidence="2">Uncharacterized protein</fullName>
    </submittedName>
</protein>
<evidence type="ECO:0000313" key="3">
    <source>
        <dbReference type="Proteomes" id="UP001597111"/>
    </source>
</evidence>
<dbReference type="RefSeq" id="WP_379819006.1">
    <property type="nucleotide sequence ID" value="NZ_JBHUDH010000256.1"/>
</dbReference>
<dbReference type="Proteomes" id="UP001597111">
    <property type="component" value="Unassembled WGS sequence"/>
</dbReference>
<gene>
    <name evidence="2" type="ORF">ACFR9S_15900</name>
</gene>
<evidence type="ECO:0000313" key="2">
    <source>
        <dbReference type="EMBL" id="MFD1527763.1"/>
    </source>
</evidence>
<accession>A0ABD6BBB2</accession>
<feature type="region of interest" description="Disordered" evidence="1">
    <location>
        <begin position="80"/>
        <end position="100"/>
    </location>
</feature>
<reference evidence="2 3" key="1">
    <citation type="journal article" date="2019" name="Int. J. Syst. Evol. Microbiol.">
        <title>The Global Catalogue of Microorganisms (GCM) 10K type strain sequencing project: providing services to taxonomists for standard genome sequencing and annotation.</title>
        <authorList>
            <consortium name="The Broad Institute Genomics Platform"/>
            <consortium name="The Broad Institute Genome Sequencing Center for Infectious Disease"/>
            <person name="Wu L."/>
            <person name="Ma J."/>
        </authorList>
    </citation>
    <scope>NUCLEOTIDE SEQUENCE [LARGE SCALE GENOMIC DNA]</scope>
    <source>
        <strain evidence="2 3">CGMCC 1.12285</strain>
    </source>
</reference>
<sequence length="121" mass="12765">MSGVLPEHAFVEIVEGRLAVDVVGDDPGPVVGAAVAGGPLGEPLEFAGCVTSIVPTVAAAAFPLVLEVALEAVVERRRKRSVRHSPALHRPAGPVSEPLPWGKRRREAVAAFVLHRQRRGT</sequence>